<sequence>MSILPKYSHIHEALLDLSGKVPQIPNSKLVETLQRLDRDLSTSEAADALIDSTHTFTGRLSRVNEVFDAVLDRLGEAARGASSALASDLEGLKTPWKTRRTNYISLLKETREVAALASAAVDIYTQGLALTLSDDRIPLSDKKAEIKSFVDLISKDADRGTHAKRAWSRFQLDIDAALTDWQKIVAKHKLDVSTSASYEDINKSVNDYFFTFENIRDVTVNFGTFSKITTGSTFVSLELNQICPAFWLQHLMGALTNVGAISHELGTQAQDEIEELVVGMEDTTLKRAEAALKLSPVKGLNAAVGLSEDAIVKVNERSTSITEVWRDLVSDVHELEKLLEASESNSGAEKSLVRSRVETSETLWTTLGKALREVHDTLDPLV</sequence>
<gene>
    <name evidence="1" type="ORF">BXZ70DRAFT_919494</name>
</gene>
<protein>
    <submittedName>
        <fullName evidence="1">Uncharacterized protein</fullName>
    </submittedName>
</protein>
<organism evidence="1 2">
    <name type="scientific">Cristinia sonorae</name>
    <dbReference type="NCBI Taxonomy" id="1940300"/>
    <lineage>
        <taxon>Eukaryota</taxon>
        <taxon>Fungi</taxon>
        <taxon>Dikarya</taxon>
        <taxon>Basidiomycota</taxon>
        <taxon>Agaricomycotina</taxon>
        <taxon>Agaricomycetes</taxon>
        <taxon>Agaricomycetidae</taxon>
        <taxon>Agaricales</taxon>
        <taxon>Pleurotineae</taxon>
        <taxon>Stephanosporaceae</taxon>
        <taxon>Cristinia</taxon>
    </lineage>
</organism>
<keyword evidence="2" id="KW-1185">Reference proteome</keyword>
<evidence type="ECO:0000313" key="1">
    <source>
        <dbReference type="EMBL" id="KAH8105132.1"/>
    </source>
</evidence>
<comment type="caution">
    <text evidence="1">The sequence shown here is derived from an EMBL/GenBank/DDBJ whole genome shotgun (WGS) entry which is preliminary data.</text>
</comment>
<reference evidence="1" key="1">
    <citation type="journal article" date="2021" name="New Phytol.">
        <title>Evolutionary innovations through gain and loss of genes in the ectomycorrhizal Boletales.</title>
        <authorList>
            <person name="Wu G."/>
            <person name="Miyauchi S."/>
            <person name="Morin E."/>
            <person name="Kuo A."/>
            <person name="Drula E."/>
            <person name="Varga T."/>
            <person name="Kohler A."/>
            <person name="Feng B."/>
            <person name="Cao Y."/>
            <person name="Lipzen A."/>
            <person name="Daum C."/>
            <person name="Hundley H."/>
            <person name="Pangilinan J."/>
            <person name="Johnson J."/>
            <person name="Barry K."/>
            <person name="LaButti K."/>
            <person name="Ng V."/>
            <person name="Ahrendt S."/>
            <person name="Min B."/>
            <person name="Choi I.G."/>
            <person name="Park H."/>
            <person name="Plett J.M."/>
            <person name="Magnuson J."/>
            <person name="Spatafora J.W."/>
            <person name="Nagy L.G."/>
            <person name="Henrissat B."/>
            <person name="Grigoriev I.V."/>
            <person name="Yang Z.L."/>
            <person name="Xu J."/>
            <person name="Martin F.M."/>
        </authorList>
    </citation>
    <scope>NUCLEOTIDE SEQUENCE</scope>
    <source>
        <strain evidence="1">KKN 215</strain>
    </source>
</reference>
<evidence type="ECO:0000313" key="2">
    <source>
        <dbReference type="Proteomes" id="UP000813824"/>
    </source>
</evidence>
<dbReference type="EMBL" id="JAEVFJ010000004">
    <property type="protein sequence ID" value="KAH8105132.1"/>
    <property type="molecule type" value="Genomic_DNA"/>
</dbReference>
<accession>A0A8K0XT34</accession>
<dbReference type="AlphaFoldDB" id="A0A8K0XT34"/>
<dbReference type="Proteomes" id="UP000813824">
    <property type="component" value="Unassembled WGS sequence"/>
</dbReference>
<name>A0A8K0XT34_9AGAR</name>
<proteinExistence type="predicted"/>